<organism evidence="7 8">
    <name type="scientific">Pseudonocardia xinjiangensis</name>
    <dbReference type="NCBI Taxonomy" id="75289"/>
    <lineage>
        <taxon>Bacteria</taxon>
        <taxon>Bacillati</taxon>
        <taxon>Actinomycetota</taxon>
        <taxon>Actinomycetes</taxon>
        <taxon>Pseudonocardiales</taxon>
        <taxon>Pseudonocardiaceae</taxon>
        <taxon>Pseudonocardia</taxon>
    </lineage>
</organism>
<evidence type="ECO:0000256" key="4">
    <source>
        <dbReference type="PROSITE-ProRule" id="PRU00335"/>
    </source>
</evidence>
<dbReference type="InterPro" id="IPR050109">
    <property type="entry name" value="HTH-type_TetR-like_transc_reg"/>
</dbReference>
<evidence type="ECO:0000259" key="6">
    <source>
        <dbReference type="PROSITE" id="PS50977"/>
    </source>
</evidence>
<gene>
    <name evidence="7" type="ORF">HF577_26160</name>
</gene>
<name>A0ABX1RMS1_9PSEU</name>
<reference evidence="7 8" key="1">
    <citation type="submission" date="2020-04" db="EMBL/GenBank/DDBJ databases">
        <authorList>
            <person name="Klaysubun C."/>
            <person name="Duangmal K."/>
            <person name="Lipun K."/>
        </authorList>
    </citation>
    <scope>NUCLEOTIDE SEQUENCE [LARGE SCALE GENOMIC DNA]</scope>
    <source>
        <strain evidence="7 8">JCM 11839</strain>
    </source>
</reference>
<dbReference type="InterPro" id="IPR041483">
    <property type="entry name" value="TetR_C_34"/>
</dbReference>
<dbReference type="Proteomes" id="UP001296706">
    <property type="component" value="Unassembled WGS sequence"/>
</dbReference>
<evidence type="ECO:0000313" key="7">
    <source>
        <dbReference type="EMBL" id="NMH80558.1"/>
    </source>
</evidence>
<dbReference type="EMBL" id="JAAXKY010000106">
    <property type="protein sequence ID" value="NMH80558.1"/>
    <property type="molecule type" value="Genomic_DNA"/>
</dbReference>
<dbReference type="InterPro" id="IPR009057">
    <property type="entry name" value="Homeodomain-like_sf"/>
</dbReference>
<dbReference type="PANTHER" id="PTHR30055:SF234">
    <property type="entry name" value="HTH-TYPE TRANSCRIPTIONAL REGULATOR BETI"/>
    <property type="match status" value="1"/>
</dbReference>
<evidence type="ECO:0000256" key="5">
    <source>
        <dbReference type="SAM" id="MobiDB-lite"/>
    </source>
</evidence>
<protein>
    <submittedName>
        <fullName evidence="7">TetR/AcrR family transcriptional regulator</fullName>
    </submittedName>
</protein>
<keyword evidence="3" id="KW-0804">Transcription</keyword>
<keyword evidence="1" id="KW-0805">Transcription regulation</keyword>
<sequence>MNHETSGGARVRHPPEPQFRRARRPEQQDQRRHAILAAAEAMLAEVPLEDVGLRELSRRLAIPKSNVVRYFGTREGVLLELLHRSLASWLDQLDRELGAGPCGIERLVETWARTLAAHPLLCRLWSQLATVLERNVSADSVHRFKLADLEHRRRLARMIHRCVPELDEEASLYVTRIAVVAVAGLWPFCTPTPTVVEATTDPRLADARLDFAAMYADILRITITGLLALPRDTAAG</sequence>
<dbReference type="Pfam" id="PF00440">
    <property type="entry name" value="TetR_N"/>
    <property type="match status" value="1"/>
</dbReference>
<dbReference type="Gene3D" id="1.10.357.10">
    <property type="entry name" value="Tetracycline Repressor, domain 2"/>
    <property type="match status" value="1"/>
</dbReference>
<keyword evidence="8" id="KW-1185">Reference proteome</keyword>
<evidence type="ECO:0000256" key="1">
    <source>
        <dbReference type="ARBA" id="ARBA00023015"/>
    </source>
</evidence>
<accession>A0ABX1RMS1</accession>
<dbReference type="RefSeq" id="WP_169398609.1">
    <property type="nucleotide sequence ID" value="NZ_BAAAJH010000009.1"/>
</dbReference>
<dbReference type="Pfam" id="PF17929">
    <property type="entry name" value="TetR_C_34"/>
    <property type="match status" value="1"/>
</dbReference>
<feature type="DNA-binding region" description="H-T-H motif" evidence="4">
    <location>
        <begin position="52"/>
        <end position="71"/>
    </location>
</feature>
<dbReference type="InterPro" id="IPR001647">
    <property type="entry name" value="HTH_TetR"/>
</dbReference>
<feature type="compositionally biased region" description="Basic and acidic residues" evidence="5">
    <location>
        <begin position="13"/>
        <end position="29"/>
    </location>
</feature>
<evidence type="ECO:0000313" key="8">
    <source>
        <dbReference type="Proteomes" id="UP001296706"/>
    </source>
</evidence>
<proteinExistence type="predicted"/>
<keyword evidence="2 4" id="KW-0238">DNA-binding</keyword>
<evidence type="ECO:0000256" key="3">
    <source>
        <dbReference type="ARBA" id="ARBA00023163"/>
    </source>
</evidence>
<feature type="region of interest" description="Disordered" evidence="5">
    <location>
        <begin position="1"/>
        <end position="29"/>
    </location>
</feature>
<dbReference type="PROSITE" id="PS50977">
    <property type="entry name" value="HTH_TETR_2"/>
    <property type="match status" value="1"/>
</dbReference>
<evidence type="ECO:0000256" key="2">
    <source>
        <dbReference type="ARBA" id="ARBA00023125"/>
    </source>
</evidence>
<dbReference type="PANTHER" id="PTHR30055">
    <property type="entry name" value="HTH-TYPE TRANSCRIPTIONAL REGULATOR RUTR"/>
    <property type="match status" value="1"/>
</dbReference>
<feature type="domain" description="HTH tetR-type" evidence="6">
    <location>
        <begin position="29"/>
        <end position="89"/>
    </location>
</feature>
<comment type="caution">
    <text evidence="7">The sequence shown here is derived from an EMBL/GenBank/DDBJ whole genome shotgun (WGS) entry which is preliminary data.</text>
</comment>
<dbReference type="SUPFAM" id="SSF46689">
    <property type="entry name" value="Homeodomain-like"/>
    <property type="match status" value="1"/>
</dbReference>